<comment type="similarity">
    <text evidence="1 5">Belongs to the bacterial ribosomal protein bS21 family.</text>
</comment>
<accession>A0A1H4DD39</accession>
<dbReference type="AlphaFoldDB" id="A0A1H4DD39"/>
<dbReference type="HAMAP" id="MF_00358">
    <property type="entry name" value="Ribosomal_bS21"/>
    <property type="match status" value="1"/>
</dbReference>
<dbReference type="GO" id="GO:1990904">
    <property type="term" value="C:ribonucleoprotein complex"/>
    <property type="evidence" value="ECO:0007669"/>
    <property type="project" value="UniProtKB-KW"/>
</dbReference>
<dbReference type="GO" id="GO:0006412">
    <property type="term" value="P:translation"/>
    <property type="evidence" value="ECO:0007669"/>
    <property type="project" value="UniProtKB-UniRule"/>
</dbReference>
<evidence type="ECO:0000256" key="3">
    <source>
        <dbReference type="ARBA" id="ARBA00023274"/>
    </source>
</evidence>
<name>A0A1H4DD39_BIZPA</name>
<evidence type="ECO:0000256" key="1">
    <source>
        <dbReference type="ARBA" id="ARBA00006640"/>
    </source>
</evidence>
<evidence type="ECO:0000313" key="7">
    <source>
        <dbReference type="Proteomes" id="UP000198846"/>
    </source>
</evidence>
<dbReference type="STRING" id="283786.SAMN04487990_12818"/>
<evidence type="ECO:0000256" key="2">
    <source>
        <dbReference type="ARBA" id="ARBA00022980"/>
    </source>
</evidence>
<dbReference type="NCBIfam" id="TIGR00030">
    <property type="entry name" value="S21p"/>
    <property type="match status" value="1"/>
</dbReference>
<organism evidence="6 7">
    <name type="scientific">Bizionia paragorgiae</name>
    <dbReference type="NCBI Taxonomy" id="283786"/>
    <lineage>
        <taxon>Bacteria</taxon>
        <taxon>Pseudomonadati</taxon>
        <taxon>Bacteroidota</taxon>
        <taxon>Flavobacteriia</taxon>
        <taxon>Flavobacteriales</taxon>
        <taxon>Flavobacteriaceae</taxon>
        <taxon>Bizionia</taxon>
    </lineage>
</organism>
<gene>
    <name evidence="5" type="primary">rpsU</name>
    <name evidence="6" type="ORF">SAMN04487990_12818</name>
</gene>
<sequence>MLRIPVKDGENIERALKVYKRKFIQTQTKNRLQENKQFTKPSVAKRAQVQKAQYVQKLRDAANA</sequence>
<keyword evidence="2 5" id="KW-0689">Ribosomal protein</keyword>
<dbReference type="GO" id="GO:0005840">
    <property type="term" value="C:ribosome"/>
    <property type="evidence" value="ECO:0007669"/>
    <property type="project" value="UniProtKB-KW"/>
</dbReference>
<dbReference type="InterPro" id="IPR001911">
    <property type="entry name" value="Ribosomal_bS21"/>
</dbReference>
<dbReference type="Pfam" id="PF01165">
    <property type="entry name" value="Ribosomal_S21"/>
    <property type="match status" value="1"/>
</dbReference>
<evidence type="ECO:0000313" key="6">
    <source>
        <dbReference type="EMBL" id="SEA70498.1"/>
    </source>
</evidence>
<keyword evidence="3 5" id="KW-0687">Ribonucleoprotein</keyword>
<dbReference type="OrthoDB" id="598353at2"/>
<reference evidence="6 7" key="1">
    <citation type="submission" date="2016-10" db="EMBL/GenBank/DDBJ databases">
        <authorList>
            <person name="de Groot N.N."/>
        </authorList>
    </citation>
    <scope>NUCLEOTIDE SEQUENCE [LARGE SCALE GENOMIC DNA]</scope>
    <source>
        <strain evidence="6 7">DSM 23842</strain>
    </source>
</reference>
<dbReference type="RefSeq" id="WP_092136687.1">
    <property type="nucleotide sequence ID" value="NZ_FNQK01000028.1"/>
</dbReference>
<evidence type="ECO:0000256" key="4">
    <source>
        <dbReference type="ARBA" id="ARBA00035135"/>
    </source>
</evidence>
<proteinExistence type="inferred from homology"/>
<dbReference type="GO" id="GO:0003735">
    <property type="term" value="F:structural constituent of ribosome"/>
    <property type="evidence" value="ECO:0007669"/>
    <property type="project" value="InterPro"/>
</dbReference>
<evidence type="ECO:0000256" key="5">
    <source>
        <dbReference type="HAMAP-Rule" id="MF_00358"/>
    </source>
</evidence>
<keyword evidence="7" id="KW-1185">Reference proteome</keyword>
<dbReference type="Proteomes" id="UP000198846">
    <property type="component" value="Unassembled WGS sequence"/>
</dbReference>
<protein>
    <recommendedName>
        <fullName evidence="4 5">Small ribosomal subunit protein bS21</fullName>
    </recommendedName>
</protein>
<dbReference type="EMBL" id="FNQK01000028">
    <property type="protein sequence ID" value="SEA70498.1"/>
    <property type="molecule type" value="Genomic_DNA"/>
</dbReference>